<dbReference type="InterPro" id="IPR001347">
    <property type="entry name" value="SIS_dom"/>
</dbReference>
<reference evidence="3" key="1">
    <citation type="submission" date="2024-07" db="EMBL/GenBank/DDBJ databases">
        <title>Complete genome sequences of cellulolytic bacteria, Kitasatospora sp. CMC57 and Streptomyces sp. CMC78, isolated from Japanese agricultural soil.</title>
        <authorList>
            <person name="Hashimoto T."/>
            <person name="Ito M."/>
            <person name="Iwamoto M."/>
            <person name="Fukahori D."/>
            <person name="Shoda T."/>
            <person name="Sakoda M."/>
            <person name="Morohoshi T."/>
            <person name="Mitsuboshi M."/>
            <person name="Nishizawa T."/>
        </authorList>
    </citation>
    <scope>NUCLEOTIDE SEQUENCE</scope>
    <source>
        <strain evidence="3">CMC78</strain>
    </source>
</reference>
<evidence type="ECO:0000259" key="2">
    <source>
        <dbReference type="PROSITE" id="PS51464"/>
    </source>
</evidence>
<feature type="region of interest" description="Disordered" evidence="1">
    <location>
        <begin position="177"/>
        <end position="200"/>
    </location>
</feature>
<dbReference type="InterPro" id="IPR046348">
    <property type="entry name" value="SIS_dom_sf"/>
</dbReference>
<sequence>MAEVSTTDLMWVAETLERAYLDGRTLYLCGNGGSAATASHLAVDLSKNTRVPGRPPVRAVSLVDHVPALTAWANDVGYDEVFTGQLAGLAEPGDVIIGISTSGNSPNVLQALRHGRATGLTTVGLLGADGGSARELCDAYALAPAESIEEQEDIHMTFGHMLTRHMRAFVRADREPPAGVKAVPRRALDALSPTSARTPR</sequence>
<gene>
    <name evidence="3" type="ORF">SCMC78_10780</name>
</gene>
<evidence type="ECO:0000256" key="1">
    <source>
        <dbReference type="SAM" id="MobiDB-lite"/>
    </source>
</evidence>
<dbReference type="KEGG" id="stcm:SCMC78_10780"/>
<dbReference type="SUPFAM" id="SSF53697">
    <property type="entry name" value="SIS domain"/>
    <property type="match status" value="1"/>
</dbReference>
<dbReference type="PANTHER" id="PTHR30390">
    <property type="entry name" value="SEDOHEPTULOSE 7-PHOSPHATE ISOMERASE / DNAA INITIATOR-ASSOCIATING FACTOR FOR REPLICATION INITIATION"/>
    <property type="match status" value="1"/>
</dbReference>
<dbReference type="PANTHER" id="PTHR30390:SF8">
    <property type="entry name" value="SUGAR ISOMERASE (SIS)"/>
    <property type="match status" value="1"/>
</dbReference>
<dbReference type="InterPro" id="IPR050099">
    <property type="entry name" value="SIS_GmhA/DiaA_subfam"/>
</dbReference>
<dbReference type="CDD" id="cd05006">
    <property type="entry name" value="SIS_GmhA"/>
    <property type="match status" value="1"/>
</dbReference>
<accession>A0AB33K960</accession>
<proteinExistence type="predicted"/>
<dbReference type="GO" id="GO:1901135">
    <property type="term" value="P:carbohydrate derivative metabolic process"/>
    <property type="evidence" value="ECO:0007669"/>
    <property type="project" value="InterPro"/>
</dbReference>
<evidence type="ECO:0000313" key="3">
    <source>
        <dbReference type="EMBL" id="BFP51271.1"/>
    </source>
</evidence>
<feature type="domain" description="SIS" evidence="2">
    <location>
        <begin position="12"/>
        <end position="178"/>
    </location>
</feature>
<name>A0AB33K960_9ACTN</name>
<protein>
    <submittedName>
        <fullName evidence="3">SIS domain-containing protein</fullName>
    </submittedName>
</protein>
<dbReference type="Pfam" id="PF13580">
    <property type="entry name" value="SIS_2"/>
    <property type="match status" value="1"/>
</dbReference>
<organism evidence="3">
    <name type="scientific">Streptomyces sp. CMC78</name>
    <dbReference type="NCBI Taxonomy" id="3231512"/>
    <lineage>
        <taxon>Bacteria</taxon>
        <taxon>Bacillati</taxon>
        <taxon>Actinomycetota</taxon>
        <taxon>Actinomycetes</taxon>
        <taxon>Kitasatosporales</taxon>
        <taxon>Streptomycetaceae</taxon>
        <taxon>Streptomyces</taxon>
    </lineage>
</organism>
<dbReference type="Gene3D" id="3.40.50.10490">
    <property type="entry name" value="Glucose-6-phosphate isomerase like protein, domain 1"/>
    <property type="match status" value="1"/>
</dbReference>
<dbReference type="AlphaFoldDB" id="A0AB33K960"/>
<dbReference type="PROSITE" id="PS51464">
    <property type="entry name" value="SIS"/>
    <property type="match status" value="1"/>
</dbReference>
<dbReference type="EMBL" id="AP035884">
    <property type="protein sequence ID" value="BFP51271.1"/>
    <property type="molecule type" value="Genomic_DNA"/>
</dbReference>
<dbReference type="GO" id="GO:0097367">
    <property type="term" value="F:carbohydrate derivative binding"/>
    <property type="evidence" value="ECO:0007669"/>
    <property type="project" value="InterPro"/>
</dbReference>
<dbReference type="InterPro" id="IPR035461">
    <property type="entry name" value="GmhA/DiaA"/>
</dbReference>